<gene>
    <name evidence="5" type="ORF">CLV43_11040</name>
</gene>
<evidence type="ECO:0000256" key="1">
    <source>
        <dbReference type="ARBA" id="ARBA00008520"/>
    </source>
</evidence>
<keyword evidence="3" id="KW-0732">Signal</keyword>
<feature type="transmembrane region" description="Helical" evidence="4">
    <location>
        <begin position="12"/>
        <end position="36"/>
    </location>
</feature>
<dbReference type="PANTHER" id="PTHR30061:SF50">
    <property type="entry name" value="MALTOSE_MALTODEXTRIN-BINDING PERIPLASMIC PROTEIN"/>
    <property type="match status" value="1"/>
</dbReference>
<dbReference type="InterPro" id="IPR006059">
    <property type="entry name" value="SBP"/>
</dbReference>
<dbReference type="RefSeq" id="WP_146174969.1">
    <property type="nucleotide sequence ID" value="NZ_PVTF01000010.1"/>
</dbReference>
<sequence>MNVNRGQWSPRFRVLVILVMVGVVVAITSASTLLIAELTPRWSAASVLSAVVCGLLAVISGICVNVLPWAIRMVWTKPEQLGDFVDLVAKLGRALRRPLKQAGIVLVVAAIVAAGVFVRPPATELEPGPLVVMTAFGESKNDPRSILLDLWNQSHPANQAEFDYVSGEPSKQNERMGNDAKQDGEHHADAYALDIPWLPQFAMAGHIRPLDRTDLPDSALGDFIPKVLATGKFDDKLWGLPLNSDVGMIYCRTDLPGVAKPKTWDDYFGAAAKQLAVALKTSGPGVEAANAAQLADEMLNATAVEAMWAAGGEVVSRTGRVVLTADESEVAFEPEDRKGIEDLARAVKDADIVLAGADSMTEASAITAFKSGKTAYMRNWPVSADDLEGKVEFTPSAPPTPSILGGQTLAVSKWTTRPRATQALIEFMTSSSSELILSEVGGFVPTRNSAFDSSKRLDKQELRKALEDARLRPVTPYYPKVSRVFHDGIARALNNGGKLEEDFPRELATALKGG</sequence>
<dbReference type="EMBL" id="PVTF01000010">
    <property type="protein sequence ID" value="PRY37229.1"/>
    <property type="molecule type" value="Genomic_DNA"/>
</dbReference>
<comment type="similarity">
    <text evidence="1">Belongs to the bacterial solute-binding protein 1 family.</text>
</comment>
<dbReference type="SUPFAM" id="SSF53850">
    <property type="entry name" value="Periplasmic binding protein-like II"/>
    <property type="match status" value="1"/>
</dbReference>
<dbReference type="GO" id="GO:0055052">
    <property type="term" value="C:ATP-binding cassette (ABC) transporter complex, substrate-binding subunit-containing"/>
    <property type="evidence" value="ECO:0007669"/>
    <property type="project" value="TreeGrafter"/>
</dbReference>
<keyword evidence="2" id="KW-0813">Transport</keyword>
<keyword evidence="4" id="KW-0472">Membrane</keyword>
<evidence type="ECO:0000313" key="5">
    <source>
        <dbReference type="EMBL" id="PRY37229.1"/>
    </source>
</evidence>
<feature type="transmembrane region" description="Helical" evidence="4">
    <location>
        <begin position="42"/>
        <end position="67"/>
    </location>
</feature>
<dbReference type="GO" id="GO:0042956">
    <property type="term" value="P:maltodextrin transmembrane transport"/>
    <property type="evidence" value="ECO:0007669"/>
    <property type="project" value="TreeGrafter"/>
</dbReference>
<evidence type="ECO:0000256" key="2">
    <source>
        <dbReference type="ARBA" id="ARBA00022448"/>
    </source>
</evidence>
<evidence type="ECO:0000313" key="6">
    <source>
        <dbReference type="Proteomes" id="UP000239494"/>
    </source>
</evidence>
<dbReference type="AlphaFoldDB" id="A0A2T0SUY8"/>
<protein>
    <submittedName>
        <fullName evidence="5">Carbohydrate ABC transporter substrate-binding protein (CUT1 family)</fullName>
    </submittedName>
</protein>
<reference evidence="5 6" key="1">
    <citation type="submission" date="2018-03" db="EMBL/GenBank/DDBJ databases">
        <title>Genomic Encyclopedia of Archaeal and Bacterial Type Strains, Phase II (KMG-II): from individual species to whole genera.</title>
        <authorList>
            <person name="Goeker M."/>
        </authorList>
    </citation>
    <scope>NUCLEOTIDE SEQUENCE [LARGE SCALE GENOMIC DNA]</scope>
    <source>
        <strain evidence="5 6">DSM 44720</strain>
    </source>
</reference>
<dbReference type="Pfam" id="PF13416">
    <property type="entry name" value="SBP_bac_8"/>
    <property type="match status" value="1"/>
</dbReference>
<dbReference type="PANTHER" id="PTHR30061">
    <property type="entry name" value="MALTOSE-BINDING PERIPLASMIC PROTEIN"/>
    <property type="match status" value="1"/>
</dbReference>
<dbReference type="OrthoDB" id="3495561at2"/>
<name>A0A2T0SUY8_9PSEU</name>
<dbReference type="GO" id="GO:0015768">
    <property type="term" value="P:maltose transport"/>
    <property type="evidence" value="ECO:0007669"/>
    <property type="project" value="TreeGrafter"/>
</dbReference>
<evidence type="ECO:0000256" key="3">
    <source>
        <dbReference type="ARBA" id="ARBA00022729"/>
    </source>
</evidence>
<dbReference type="Proteomes" id="UP000239494">
    <property type="component" value="Unassembled WGS sequence"/>
</dbReference>
<evidence type="ECO:0000256" key="4">
    <source>
        <dbReference type="SAM" id="Phobius"/>
    </source>
</evidence>
<keyword evidence="6" id="KW-1185">Reference proteome</keyword>
<feature type="transmembrane region" description="Helical" evidence="4">
    <location>
        <begin position="99"/>
        <end position="118"/>
    </location>
</feature>
<keyword evidence="4" id="KW-1133">Transmembrane helix</keyword>
<proteinExistence type="inferred from homology"/>
<organism evidence="5 6">
    <name type="scientific">Umezawaea tangerina</name>
    <dbReference type="NCBI Taxonomy" id="84725"/>
    <lineage>
        <taxon>Bacteria</taxon>
        <taxon>Bacillati</taxon>
        <taxon>Actinomycetota</taxon>
        <taxon>Actinomycetes</taxon>
        <taxon>Pseudonocardiales</taxon>
        <taxon>Pseudonocardiaceae</taxon>
        <taxon>Umezawaea</taxon>
    </lineage>
</organism>
<dbReference type="GO" id="GO:1901982">
    <property type="term" value="F:maltose binding"/>
    <property type="evidence" value="ECO:0007669"/>
    <property type="project" value="TreeGrafter"/>
</dbReference>
<keyword evidence="4" id="KW-0812">Transmembrane</keyword>
<comment type="caution">
    <text evidence="5">The sequence shown here is derived from an EMBL/GenBank/DDBJ whole genome shotgun (WGS) entry which is preliminary data.</text>
</comment>
<dbReference type="Gene3D" id="3.40.190.10">
    <property type="entry name" value="Periplasmic binding protein-like II"/>
    <property type="match status" value="2"/>
</dbReference>
<accession>A0A2T0SUY8</accession>